<gene>
    <name evidence="1" type="ORF">NF867_01195</name>
</gene>
<sequence>MVLTREYHLKRGYCCMNSCLNCPWDFAKKVKEISSQANPKKNK</sequence>
<dbReference type="Proteomes" id="UP001155182">
    <property type="component" value="Unassembled WGS sequence"/>
</dbReference>
<comment type="caution">
    <text evidence="1">The sequence shown here is derived from an EMBL/GenBank/DDBJ whole genome shotgun (WGS) entry which is preliminary data.</text>
</comment>
<proteinExistence type="predicted"/>
<reference evidence="1" key="1">
    <citation type="submission" date="2022-06" db="EMBL/GenBank/DDBJ databases">
        <title>Solitalea sp. MAHUQ-68 isolated from rhizospheric soil.</title>
        <authorList>
            <person name="Huq M.A."/>
        </authorList>
    </citation>
    <scope>NUCLEOTIDE SEQUENCE</scope>
    <source>
        <strain evidence="1">MAHUQ-68</strain>
    </source>
</reference>
<dbReference type="InterPro" id="IPR040807">
    <property type="entry name" value="DUF5522"/>
</dbReference>
<evidence type="ECO:0000313" key="1">
    <source>
        <dbReference type="EMBL" id="MCO4291477.1"/>
    </source>
</evidence>
<name>A0A9X2EYW3_9SPHI</name>
<organism evidence="1 2">
    <name type="scientific">Solitalea agri</name>
    <dbReference type="NCBI Taxonomy" id="2953739"/>
    <lineage>
        <taxon>Bacteria</taxon>
        <taxon>Pseudomonadati</taxon>
        <taxon>Bacteroidota</taxon>
        <taxon>Sphingobacteriia</taxon>
        <taxon>Sphingobacteriales</taxon>
        <taxon>Sphingobacteriaceae</taxon>
        <taxon>Solitalea</taxon>
    </lineage>
</organism>
<dbReference type="EMBL" id="JAMWYS010000003">
    <property type="protein sequence ID" value="MCO4291477.1"/>
    <property type="molecule type" value="Genomic_DNA"/>
</dbReference>
<protein>
    <submittedName>
        <fullName evidence="1">DUF5522 domain-containing protein</fullName>
    </submittedName>
</protein>
<keyword evidence="2" id="KW-1185">Reference proteome</keyword>
<dbReference type="Pfam" id="PF17653">
    <property type="entry name" value="DUF5522"/>
    <property type="match status" value="1"/>
</dbReference>
<evidence type="ECO:0000313" key="2">
    <source>
        <dbReference type="Proteomes" id="UP001155182"/>
    </source>
</evidence>
<accession>A0A9X2EYW3</accession>
<dbReference type="AlphaFoldDB" id="A0A9X2EYW3"/>